<proteinExistence type="predicted"/>
<name>J9VI04_CRYN9</name>
<sequence>MHRVWNPSAIKVVTQPTGISALSISPPGALSGCDCADTVIKLGPNLNTPLKIGDKVAGCISGGSSTVEGSYAQYAVVESDMCFVVPEECLWRRGDVLGLVSGNPWYIIYGPSTSVGLFPTSLGKALGYRVLGICSPHSFSLVKSYSADVTIDYHNQSQAISEALDLAGISNGVFVTLTKYGIEPNPIKIRDGFKDIGTGLEDLKMCFYNKNGKVSGQKLVLQVS</sequence>
<evidence type="ECO:0000313" key="2">
    <source>
        <dbReference type="EMBL" id="AFR93016.1"/>
    </source>
</evidence>
<keyword evidence="3" id="KW-1185">Reference proteome</keyword>
<protein>
    <submittedName>
        <fullName evidence="2">Enoyl reductase</fullName>
    </submittedName>
</protein>
<dbReference type="Proteomes" id="UP000010091">
    <property type="component" value="Chromosome 2"/>
</dbReference>
<dbReference type="SUPFAM" id="SSF50129">
    <property type="entry name" value="GroES-like"/>
    <property type="match status" value="1"/>
</dbReference>
<dbReference type="AlphaFoldDB" id="J9VI04"/>
<organism evidence="2 3">
    <name type="scientific">Cryptococcus neoformans (strain H99 / ATCC 208821 / CBS 10515 / FGSC 9487)</name>
    <name type="common">Cryptococcus neoformans var. grubii serotype A</name>
    <dbReference type="NCBI Taxonomy" id="235443"/>
    <lineage>
        <taxon>Eukaryota</taxon>
        <taxon>Fungi</taxon>
        <taxon>Dikarya</taxon>
        <taxon>Basidiomycota</taxon>
        <taxon>Agaricomycotina</taxon>
        <taxon>Tremellomycetes</taxon>
        <taxon>Tremellales</taxon>
        <taxon>Cryptococcaceae</taxon>
        <taxon>Cryptococcus</taxon>
        <taxon>Cryptococcus neoformans species complex</taxon>
    </lineage>
</organism>
<dbReference type="GeneID" id="23889953"/>
<dbReference type="KEGG" id="cng:CNAG_06783"/>
<dbReference type="InterPro" id="IPR011032">
    <property type="entry name" value="GroES-like_sf"/>
</dbReference>
<dbReference type="PANTHER" id="PTHR45348:SF7">
    <property type="entry name" value="ZINC BINDING OXIDOREDUCTASE, PUTATIVE-RELATED"/>
    <property type="match status" value="1"/>
</dbReference>
<feature type="domain" description="Alcohol dehydrogenase-like N-terminal" evidence="1">
    <location>
        <begin position="24"/>
        <end position="87"/>
    </location>
</feature>
<dbReference type="HOGENOM" id="CLU_1234973_0_0_1"/>
<dbReference type="InterPro" id="IPR036291">
    <property type="entry name" value="NAD(P)-bd_dom_sf"/>
</dbReference>
<dbReference type="Gene3D" id="3.90.180.10">
    <property type="entry name" value="Medium-chain alcohol dehydrogenases, catalytic domain"/>
    <property type="match status" value="1"/>
</dbReference>
<dbReference type="InterPro" id="IPR047122">
    <property type="entry name" value="Trans-enoyl_RdTase-like"/>
</dbReference>
<dbReference type="InterPro" id="IPR013154">
    <property type="entry name" value="ADH-like_N"/>
</dbReference>
<accession>J9VI04</accession>
<evidence type="ECO:0000313" key="3">
    <source>
        <dbReference type="Proteomes" id="UP000010091"/>
    </source>
</evidence>
<dbReference type="RefSeq" id="XP_012047733.1">
    <property type="nucleotide sequence ID" value="XM_012192343.1"/>
</dbReference>
<dbReference type="EMBL" id="CP003821">
    <property type="protein sequence ID" value="AFR93016.1"/>
    <property type="molecule type" value="Genomic_DNA"/>
</dbReference>
<gene>
    <name evidence="2" type="ORF">CNAG_06783</name>
</gene>
<dbReference type="GO" id="GO:0016651">
    <property type="term" value="F:oxidoreductase activity, acting on NAD(P)H"/>
    <property type="evidence" value="ECO:0007669"/>
    <property type="project" value="InterPro"/>
</dbReference>
<dbReference type="Pfam" id="PF08240">
    <property type="entry name" value="ADH_N"/>
    <property type="match status" value="1"/>
</dbReference>
<dbReference type="PANTHER" id="PTHR45348">
    <property type="entry name" value="HYPOTHETICAL OXIDOREDUCTASE (EUROFUNG)"/>
    <property type="match status" value="1"/>
</dbReference>
<dbReference type="SUPFAM" id="SSF51735">
    <property type="entry name" value="NAD(P)-binding Rossmann-fold domains"/>
    <property type="match status" value="1"/>
</dbReference>
<evidence type="ECO:0000259" key="1">
    <source>
        <dbReference type="Pfam" id="PF08240"/>
    </source>
</evidence>
<reference evidence="2 3" key="1">
    <citation type="journal article" date="2014" name="PLoS Genet.">
        <title>Analysis of the genome and transcriptome of Cryptococcus neoformans var. grubii reveals complex RNA expression and microevolution leading to virulence attenuation.</title>
        <authorList>
            <person name="Janbon G."/>
            <person name="Ormerod K.L."/>
            <person name="Paulet D."/>
            <person name="Byrnes E.J.III."/>
            <person name="Yadav V."/>
            <person name="Chatterjee G."/>
            <person name="Mullapudi N."/>
            <person name="Hon C.C."/>
            <person name="Billmyre R.B."/>
            <person name="Brunel F."/>
            <person name="Bahn Y.S."/>
            <person name="Chen W."/>
            <person name="Chen Y."/>
            <person name="Chow E.W."/>
            <person name="Coppee J.Y."/>
            <person name="Floyd-Averette A."/>
            <person name="Gaillardin C."/>
            <person name="Gerik K.J."/>
            <person name="Goldberg J."/>
            <person name="Gonzalez-Hilarion S."/>
            <person name="Gujja S."/>
            <person name="Hamlin J.L."/>
            <person name="Hsueh Y.P."/>
            <person name="Ianiri G."/>
            <person name="Jones S."/>
            <person name="Kodira C.D."/>
            <person name="Kozubowski L."/>
            <person name="Lam W."/>
            <person name="Marra M."/>
            <person name="Mesner L.D."/>
            <person name="Mieczkowski P.A."/>
            <person name="Moyrand F."/>
            <person name="Nielsen K."/>
            <person name="Proux C."/>
            <person name="Rossignol T."/>
            <person name="Schein J.E."/>
            <person name="Sun S."/>
            <person name="Wollschlaeger C."/>
            <person name="Wood I.A."/>
            <person name="Zeng Q."/>
            <person name="Neuveglise C."/>
            <person name="Newlon C.S."/>
            <person name="Perfect J.R."/>
            <person name="Lodge J.K."/>
            <person name="Idnurm A."/>
            <person name="Stajich J.E."/>
            <person name="Kronstad J.W."/>
            <person name="Sanyal K."/>
            <person name="Heitman J."/>
            <person name="Fraser J.A."/>
            <person name="Cuomo C.A."/>
            <person name="Dietrich F.S."/>
        </authorList>
    </citation>
    <scope>NUCLEOTIDE SEQUENCE [LARGE SCALE GENOMIC DNA]</scope>
    <source>
        <strain evidence="3">H99 / ATCC 208821 / CBS 10515 / FGSC 9487</strain>
    </source>
</reference>
<dbReference type="VEuPathDB" id="FungiDB:CNAG_06783"/>
<dbReference type="PROSITE" id="PS51257">
    <property type="entry name" value="PROKAR_LIPOPROTEIN"/>
    <property type="match status" value="1"/>
</dbReference>
<dbReference type="Gene3D" id="3.40.50.720">
    <property type="entry name" value="NAD(P)-binding Rossmann-like Domain"/>
    <property type="match status" value="1"/>
</dbReference>